<evidence type="ECO:0000256" key="3">
    <source>
        <dbReference type="ARBA" id="ARBA00023002"/>
    </source>
</evidence>
<dbReference type="EMBL" id="VTEH01000020">
    <property type="protein sequence ID" value="TYR73280.1"/>
    <property type="molecule type" value="Genomic_DNA"/>
</dbReference>
<dbReference type="PRINTS" id="PR00080">
    <property type="entry name" value="SDRFAMILY"/>
</dbReference>
<dbReference type="FunFam" id="3.40.50.720:FF:000084">
    <property type="entry name" value="Short-chain dehydrogenase reductase"/>
    <property type="match status" value="1"/>
</dbReference>
<evidence type="ECO:0000256" key="2">
    <source>
        <dbReference type="ARBA" id="ARBA00011881"/>
    </source>
</evidence>
<dbReference type="Pfam" id="PF00106">
    <property type="entry name" value="adh_short"/>
    <property type="match status" value="1"/>
</dbReference>
<protein>
    <submittedName>
        <fullName evidence="5">SDR family oxidoreductase</fullName>
    </submittedName>
</protein>
<dbReference type="GO" id="GO:0016491">
    <property type="term" value="F:oxidoreductase activity"/>
    <property type="evidence" value="ECO:0007669"/>
    <property type="project" value="UniProtKB-KW"/>
</dbReference>
<name>A0A5D4K989_9BACI</name>
<dbReference type="PANTHER" id="PTHR43639">
    <property type="entry name" value="OXIDOREDUCTASE, SHORT-CHAIN DEHYDROGENASE/REDUCTASE FAMILY (AFU_ORTHOLOGUE AFUA_5G02870)"/>
    <property type="match status" value="1"/>
</dbReference>
<dbReference type="AlphaFoldDB" id="A0A5D4K989"/>
<dbReference type="RefSeq" id="WP_148948388.1">
    <property type="nucleotide sequence ID" value="NZ_JBNIKK010000002.1"/>
</dbReference>
<sequence>MFAVGNKVAIVTGASRGIGTEIARQLLRNSFKVSVVGSSKQIHKTAGKLKAEGYNEIYSIQADAGNEQDVSRAAEETVNKFGKVDLLVNNAGIGFFKPTEEVTSEEWKKLFDVNVHGVFYFSKAVLPYMKLQKSGTIITITSDVARYTIPNGSAYVASKYAVQGFCGSLAQEVREHGIRVGTVNPGMVDTYFAGSTQGLPEKGDLLKVEDIASAVLYMASAPKHMVIDEMKIHPLVQDYPIS</sequence>
<comment type="subunit">
    <text evidence="2">Homotetramer.</text>
</comment>
<dbReference type="InterPro" id="IPR020904">
    <property type="entry name" value="Sc_DH/Rdtase_CS"/>
</dbReference>
<reference evidence="5 6" key="1">
    <citation type="submission" date="2019-08" db="EMBL/GenBank/DDBJ databases">
        <title>Bacillus genomes from the desert of Cuatro Cienegas, Coahuila.</title>
        <authorList>
            <person name="Olmedo-Alvarez G."/>
        </authorList>
    </citation>
    <scope>NUCLEOTIDE SEQUENCE [LARGE SCALE GENOMIC DNA]</scope>
    <source>
        <strain evidence="5 6">CH40_1T</strain>
    </source>
</reference>
<evidence type="ECO:0000256" key="1">
    <source>
        <dbReference type="ARBA" id="ARBA00006484"/>
    </source>
</evidence>
<comment type="similarity">
    <text evidence="1 4">Belongs to the short-chain dehydrogenases/reductases (SDR) family.</text>
</comment>
<dbReference type="CDD" id="cd05233">
    <property type="entry name" value="SDR_c"/>
    <property type="match status" value="1"/>
</dbReference>
<dbReference type="PRINTS" id="PR00081">
    <property type="entry name" value="GDHRDH"/>
</dbReference>
<dbReference type="Gene3D" id="3.40.50.720">
    <property type="entry name" value="NAD(P)-binding Rossmann-like Domain"/>
    <property type="match status" value="1"/>
</dbReference>
<keyword evidence="3" id="KW-0560">Oxidoreductase</keyword>
<dbReference type="InterPro" id="IPR036291">
    <property type="entry name" value="NAD(P)-bd_dom_sf"/>
</dbReference>
<evidence type="ECO:0000256" key="4">
    <source>
        <dbReference type="RuleBase" id="RU000363"/>
    </source>
</evidence>
<evidence type="ECO:0000313" key="5">
    <source>
        <dbReference type="EMBL" id="TYR73280.1"/>
    </source>
</evidence>
<comment type="caution">
    <text evidence="5">The sequence shown here is derived from an EMBL/GenBank/DDBJ whole genome shotgun (WGS) entry which is preliminary data.</text>
</comment>
<gene>
    <name evidence="5" type="ORF">FZC79_19335</name>
</gene>
<dbReference type="SUPFAM" id="SSF51735">
    <property type="entry name" value="NAD(P)-binding Rossmann-fold domains"/>
    <property type="match status" value="1"/>
</dbReference>
<dbReference type="PANTHER" id="PTHR43639:SF1">
    <property type="entry name" value="SHORT-CHAIN DEHYDROGENASE_REDUCTASE FAMILY PROTEIN"/>
    <property type="match status" value="1"/>
</dbReference>
<organism evidence="5 6">
    <name type="scientific">Rossellomorea vietnamensis</name>
    <dbReference type="NCBI Taxonomy" id="218284"/>
    <lineage>
        <taxon>Bacteria</taxon>
        <taxon>Bacillati</taxon>
        <taxon>Bacillota</taxon>
        <taxon>Bacilli</taxon>
        <taxon>Bacillales</taxon>
        <taxon>Bacillaceae</taxon>
        <taxon>Rossellomorea</taxon>
    </lineage>
</organism>
<dbReference type="GO" id="GO:0008206">
    <property type="term" value="P:bile acid metabolic process"/>
    <property type="evidence" value="ECO:0007669"/>
    <property type="project" value="UniProtKB-ARBA"/>
</dbReference>
<accession>A0A5D4K989</accession>
<dbReference type="Proteomes" id="UP000323317">
    <property type="component" value="Unassembled WGS sequence"/>
</dbReference>
<dbReference type="InterPro" id="IPR002347">
    <property type="entry name" value="SDR_fam"/>
</dbReference>
<evidence type="ECO:0000313" key="6">
    <source>
        <dbReference type="Proteomes" id="UP000323317"/>
    </source>
</evidence>
<dbReference type="PROSITE" id="PS00061">
    <property type="entry name" value="ADH_SHORT"/>
    <property type="match status" value="1"/>
</dbReference>
<proteinExistence type="inferred from homology"/>